<dbReference type="STRING" id="291331.XOO3509"/>
<gene>
    <name evidence="1" type="ordered locus">XOO3509</name>
</gene>
<dbReference type="AlphaFoldDB" id="Q5GX08"/>
<evidence type="ECO:0000313" key="1">
    <source>
        <dbReference type="EMBL" id="AAW76763.1"/>
    </source>
</evidence>
<evidence type="ECO:0000313" key="2">
    <source>
        <dbReference type="Proteomes" id="UP000006735"/>
    </source>
</evidence>
<sequence>MGRHLSSAGICGMGSHGSRRCLGAGKAALGIRTDSAFKRHRRPSQERTVKHTPWTAWGIAILLGLLPCLAACGQESVGVNLVGYNHTDKDIGHFTVDGSEGGFLQANRGGGGFACCIDIPKPWKPGMTVTVGWTDDYDENYQERRLPVPRYAKYGDMAVHFLRNGQIKVFVTMYALWHPDYPLKGKEAELTPGVPPTGPFDK</sequence>
<proteinExistence type="predicted"/>
<organism evidence="1 2">
    <name type="scientific">Xanthomonas oryzae pv. oryzae (strain KACC10331 / KXO85)</name>
    <dbReference type="NCBI Taxonomy" id="291331"/>
    <lineage>
        <taxon>Bacteria</taxon>
        <taxon>Pseudomonadati</taxon>
        <taxon>Pseudomonadota</taxon>
        <taxon>Gammaproteobacteria</taxon>
        <taxon>Lysobacterales</taxon>
        <taxon>Lysobacteraceae</taxon>
        <taxon>Xanthomonas</taxon>
    </lineage>
</organism>
<dbReference type="EMBL" id="AE013598">
    <property type="protein sequence ID" value="AAW76763.1"/>
    <property type="molecule type" value="Genomic_DNA"/>
</dbReference>
<protein>
    <recommendedName>
        <fullName evidence="3">DUF3304 domain-containing protein</fullName>
    </recommendedName>
</protein>
<reference evidence="1 2" key="1">
    <citation type="journal article" date="2005" name="Nucleic Acids Res.">
        <title>The genome sequence of Xanthomonas oryzae pathovar oryzae KACC10331, the bacterial blight pathogen of rice.</title>
        <authorList>
            <person name="Lee B.M."/>
            <person name="Park Y.J."/>
            <person name="Park D.S."/>
            <person name="Kang H.W."/>
            <person name="Kim J.G."/>
            <person name="Song E.S."/>
            <person name="Park I.C."/>
            <person name="Yoon U.H."/>
            <person name="Hahn J.H."/>
            <person name="Koo B.S."/>
            <person name="Lee G.B."/>
            <person name="Kim H."/>
            <person name="Park H.S."/>
            <person name="Yoon K.O."/>
            <person name="Kim J.H."/>
            <person name="Jung C.H."/>
            <person name="Koh N.H."/>
            <person name="Seo J.S."/>
            <person name="Go S.J."/>
        </authorList>
    </citation>
    <scope>NUCLEOTIDE SEQUENCE [LARGE SCALE GENOMIC DNA]</scope>
    <source>
        <strain evidence="2">KACC10331 / KXO85</strain>
    </source>
</reference>
<dbReference type="Pfam" id="PF11745">
    <property type="entry name" value="DUF3304"/>
    <property type="match status" value="1"/>
</dbReference>
<dbReference type="Proteomes" id="UP000006735">
    <property type="component" value="Chromosome"/>
</dbReference>
<name>Q5GX08_XANOR</name>
<dbReference type="KEGG" id="xoo:XOO3509"/>
<dbReference type="HOGENOM" id="CLU_101690_0_1_6"/>
<evidence type="ECO:0008006" key="3">
    <source>
        <dbReference type="Google" id="ProtNLM"/>
    </source>
</evidence>
<dbReference type="InterPro" id="IPR021733">
    <property type="entry name" value="DUF3304"/>
</dbReference>
<accession>Q5GX08</accession>
<keyword evidence="2" id="KW-1185">Reference proteome</keyword>